<feature type="compositionally biased region" description="Basic and acidic residues" evidence="5">
    <location>
        <begin position="82"/>
        <end position="91"/>
    </location>
</feature>
<reference evidence="8 9" key="1">
    <citation type="submission" date="2019-01" db="EMBL/GenBank/DDBJ databases">
        <authorList>
            <person name="Zhang S."/>
        </authorList>
    </citation>
    <scope>NUCLEOTIDE SEQUENCE [LARGE SCALE GENOMIC DNA]</scope>
    <source>
        <strain evidence="8 9">1626</strain>
    </source>
</reference>
<dbReference type="Pfam" id="PF04542">
    <property type="entry name" value="Sigma70_r2"/>
    <property type="match status" value="1"/>
</dbReference>
<dbReference type="InterPro" id="IPR036388">
    <property type="entry name" value="WH-like_DNA-bd_sf"/>
</dbReference>
<sequence>MHTDPESGFPRMLEQSRPALVRLARRYAGVDDWQDLLQEMCLQLWRSFGSFDGRAQQSTWVYRVALNTALSHVRRPRPPHSPLEEIAERGDSGQPGDPLDVLDAFLAGLDPLARSVLLLDLEGLPREQIADVLGLTPNAVAIRMTRLRQAFETRFLED</sequence>
<evidence type="ECO:0000256" key="3">
    <source>
        <dbReference type="ARBA" id="ARBA00023082"/>
    </source>
</evidence>
<feature type="domain" description="RNA polymerase sigma-70 region 2" evidence="6">
    <location>
        <begin position="13"/>
        <end position="75"/>
    </location>
</feature>
<dbReference type="InterPro" id="IPR013325">
    <property type="entry name" value="RNA_pol_sigma_r2"/>
</dbReference>
<dbReference type="Pfam" id="PF08281">
    <property type="entry name" value="Sigma70_r4_2"/>
    <property type="match status" value="1"/>
</dbReference>
<dbReference type="InterPro" id="IPR013249">
    <property type="entry name" value="RNA_pol_sigma70_r4_t2"/>
</dbReference>
<evidence type="ECO:0000256" key="2">
    <source>
        <dbReference type="ARBA" id="ARBA00023015"/>
    </source>
</evidence>
<dbReference type="Proteomes" id="UP000298681">
    <property type="component" value="Unassembled WGS sequence"/>
</dbReference>
<dbReference type="InterPro" id="IPR007627">
    <property type="entry name" value="RNA_pol_sigma70_r2"/>
</dbReference>
<evidence type="ECO:0000259" key="7">
    <source>
        <dbReference type="Pfam" id="PF08281"/>
    </source>
</evidence>
<dbReference type="InterPro" id="IPR014284">
    <property type="entry name" value="RNA_pol_sigma-70_dom"/>
</dbReference>
<dbReference type="GO" id="GO:0016987">
    <property type="term" value="F:sigma factor activity"/>
    <property type="evidence" value="ECO:0007669"/>
    <property type="project" value="UniProtKB-KW"/>
</dbReference>
<evidence type="ECO:0000313" key="9">
    <source>
        <dbReference type="Proteomes" id="UP000298681"/>
    </source>
</evidence>
<dbReference type="Gene3D" id="1.10.10.10">
    <property type="entry name" value="Winged helix-like DNA-binding domain superfamily/Winged helix DNA-binding domain"/>
    <property type="match status" value="1"/>
</dbReference>
<dbReference type="EMBL" id="SPUH01000001">
    <property type="protein sequence ID" value="TKS54537.1"/>
    <property type="molecule type" value="Genomic_DNA"/>
</dbReference>
<gene>
    <name evidence="8" type="ORF">E4582_07055</name>
</gene>
<dbReference type="InterPro" id="IPR013324">
    <property type="entry name" value="RNA_pol_sigma_r3/r4-like"/>
</dbReference>
<dbReference type="NCBIfam" id="TIGR02937">
    <property type="entry name" value="sigma70-ECF"/>
    <property type="match status" value="1"/>
</dbReference>
<evidence type="ECO:0000256" key="4">
    <source>
        <dbReference type="ARBA" id="ARBA00023163"/>
    </source>
</evidence>
<dbReference type="Gene3D" id="1.10.1740.10">
    <property type="match status" value="1"/>
</dbReference>
<dbReference type="GO" id="GO:0003677">
    <property type="term" value="F:DNA binding"/>
    <property type="evidence" value="ECO:0007669"/>
    <property type="project" value="InterPro"/>
</dbReference>
<keyword evidence="9" id="KW-1185">Reference proteome</keyword>
<dbReference type="RefSeq" id="WP_134673912.1">
    <property type="nucleotide sequence ID" value="NZ_SPUH01000001.1"/>
</dbReference>
<evidence type="ECO:0000256" key="5">
    <source>
        <dbReference type="SAM" id="MobiDB-lite"/>
    </source>
</evidence>
<comment type="caution">
    <text evidence="8">The sequence shown here is derived from an EMBL/GenBank/DDBJ whole genome shotgun (WGS) entry which is preliminary data.</text>
</comment>
<evidence type="ECO:0000259" key="6">
    <source>
        <dbReference type="Pfam" id="PF04542"/>
    </source>
</evidence>
<dbReference type="InterPro" id="IPR039425">
    <property type="entry name" value="RNA_pol_sigma-70-like"/>
</dbReference>
<keyword evidence="3" id="KW-0731">Sigma factor</keyword>
<dbReference type="SUPFAM" id="SSF88659">
    <property type="entry name" value="Sigma3 and sigma4 domains of RNA polymerase sigma factors"/>
    <property type="match status" value="1"/>
</dbReference>
<dbReference type="PANTHER" id="PTHR43133:SF45">
    <property type="entry name" value="RNA POLYMERASE ECF-TYPE SIGMA FACTOR"/>
    <property type="match status" value="1"/>
</dbReference>
<comment type="similarity">
    <text evidence="1">Belongs to the sigma-70 factor family. ECF subfamily.</text>
</comment>
<evidence type="ECO:0000256" key="1">
    <source>
        <dbReference type="ARBA" id="ARBA00010641"/>
    </source>
</evidence>
<keyword evidence="2" id="KW-0805">Transcription regulation</keyword>
<feature type="domain" description="RNA polymerase sigma factor 70 region 4 type 2" evidence="7">
    <location>
        <begin position="101"/>
        <end position="149"/>
    </location>
</feature>
<dbReference type="GO" id="GO:0006352">
    <property type="term" value="P:DNA-templated transcription initiation"/>
    <property type="evidence" value="ECO:0007669"/>
    <property type="project" value="InterPro"/>
</dbReference>
<organism evidence="8 9">
    <name type="scientific">Luteimonas yindakuii</name>
    <dbReference type="NCBI Taxonomy" id="2565782"/>
    <lineage>
        <taxon>Bacteria</taxon>
        <taxon>Pseudomonadati</taxon>
        <taxon>Pseudomonadota</taxon>
        <taxon>Gammaproteobacteria</taxon>
        <taxon>Lysobacterales</taxon>
        <taxon>Lysobacteraceae</taxon>
        <taxon>Luteimonas</taxon>
    </lineage>
</organism>
<feature type="region of interest" description="Disordered" evidence="5">
    <location>
        <begin position="73"/>
        <end position="94"/>
    </location>
</feature>
<dbReference type="AlphaFoldDB" id="A0A4Z1RII7"/>
<dbReference type="SUPFAM" id="SSF88946">
    <property type="entry name" value="Sigma2 domain of RNA polymerase sigma factors"/>
    <property type="match status" value="1"/>
</dbReference>
<protein>
    <submittedName>
        <fullName evidence="8">RNA polymerase sigma factor</fullName>
    </submittedName>
</protein>
<dbReference type="PANTHER" id="PTHR43133">
    <property type="entry name" value="RNA POLYMERASE ECF-TYPE SIGMA FACTO"/>
    <property type="match status" value="1"/>
</dbReference>
<proteinExistence type="inferred from homology"/>
<name>A0A4Z1RII7_9GAMM</name>
<accession>A0A4Z1RII7</accession>
<keyword evidence="4" id="KW-0804">Transcription</keyword>
<evidence type="ECO:0000313" key="8">
    <source>
        <dbReference type="EMBL" id="TKS54537.1"/>
    </source>
</evidence>